<reference evidence="2" key="1">
    <citation type="submission" date="2021-01" db="EMBL/GenBank/DDBJ databases">
        <authorList>
            <person name="Corre E."/>
            <person name="Pelletier E."/>
            <person name="Niang G."/>
            <person name="Scheremetjew M."/>
            <person name="Finn R."/>
            <person name="Kale V."/>
            <person name="Holt S."/>
            <person name="Cochrane G."/>
            <person name="Meng A."/>
            <person name="Brown T."/>
            <person name="Cohen L."/>
        </authorList>
    </citation>
    <scope>NUCLEOTIDE SEQUENCE</scope>
    <source>
        <strain evidence="2">CCMP281</strain>
    </source>
</reference>
<name>A0A7S3FHF8_9EUKA</name>
<dbReference type="PANTHER" id="PTHR11113:SF14">
    <property type="entry name" value="N-ACETYLGLUCOSAMINE-6-PHOSPHATE DEACETYLASE"/>
    <property type="match status" value="1"/>
</dbReference>
<dbReference type="SUPFAM" id="SSF51556">
    <property type="entry name" value="Metallo-dependent hydrolases"/>
    <property type="match status" value="1"/>
</dbReference>
<accession>A0A7S3FHF8</accession>
<dbReference type="PANTHER" id="PTHR11113">
    <property type="entry name" value="N-ACETYLGLUCOSAMINE-6-PHOSPHATE DEACETYLASE"/>
    <property type="match status" value="1"/>
</dbReference>
<dbReference type="GO" id="GO:0006046">
    <property type="term" value="P:N-acetylglucosamine catabolic process"/>
    <property type="evidence" value="ECO:0007669"/>
    <property type="project" value="TreeGrafter"/>
</dbReference>
<dbReference type="AlphaFoldDB" id="A0A7S3FHF8"/>
<evidence type="ECO:0008006" key="3">
    <source>
        <dbReference type="Google" id="ProtNLM"/>
    </source>
</evidence>
<gene>
    <name evidence="2" type="ORF">HERI1096_LOCUS37255</name>
</gene>
<evidence type="ECO:0000256" key="1">
    <source>
        <dbReference type="ARBA" id="ARBA00022801"/>
    </source>
</evidence>
<dbReference type="GO" id="GO:0008448">
    <property type="term" value="F:N-acetylglucosamine-6-phosphate deacetylase activity"/>
    <property type="evidence" value="ECO:0007669"/>
    <property type="project" value="TreeGrafter"/>
</dbReference>
<dbReference type="EMBL" id="HBHX01067424">
    <property type="protein sequence ID" value="CAE0148229.1"/>
    <property type="molecule type" value="Transcribed_RNA"/>
</dbReference>
<protein>
    <recommendedName>
        <fullName evidence="3">N-acetylglucosamine-6-phosphate deacetylase</fullName>
    </recommendedName>
</protein>
<sequence length="343" mass="35279">MAACERLLDAGCACILPTVITSPVEVYAHVLPLLADACESERLRGRVLGIHLEGPFISDQPGAVGCHPPAHVLDPANGGIALFDQLMSLSRGHVRLLTIAAEGRGAAELCAHAIAAGVVVSLGHQLATAEQIHELAACGASLLTHLGNGCPAVVNRHANPIWAGLAEDRLSAMLITDGVHLPRDVLVAMLRAKGLSRVIVTSDVAPVACLPCGTYQCFGSSVHVEGSAIRSADRSCLAGSGALMLECMNHLAGLRAWVVDEAGVDAGSTLCTGGDVGTAAGGEVGLSLEQLLLVGFDNPLRALGLSPESTRRALEAACVGPLVEWCGGQFRLRSACPPCHAES</sequence>
<proteinExistence type="predicted"/>
<evidence type="ECO:0000313" key="2">
    <source>
        <dbReference type="EMBL" id="CAE0148229.1"/>
    </source>
</evidence>
<keyword evidence="1" id="KW-0378">Hydrolase</keyword>
<dbReference type="InterPro" id="IPR032466">
    <property type="entry name" value="Metal_Hydrolase"/>
</dbReference>
<dbReference type="Gene3D" id="3.20.20.140">
    <property type="entry name" value="Metal-dependent hydrolases"/>
    <property type="match status" value="1"/>
</dbReference>
<organism evidence="2">
    <name type="scientific">Haptolina ericina</name>
    <dbReference type="NCBI Taxonomy" id="156174"/>
    <lineage>
        <taxon>Eukaryota</taxon>
        <taxon>Haptista</taxon>
        <taxon>Haptophyta</taxon>
        <taxon>Prymnesiophyceae</taxon>
        <taxon>Prymnesiales</taxon>
        <taxon>Prymnesiaceae</taxon>
        <taxon>Haptolina</taxon>
    </lineage>
</organism>